<keyword evidence="3" id="KW-1185">Reference proteome</keyword>
<organism evidence="2 3">
    <name type="scientific">Mortierella isabellina</name>
    <name type="common">Filamentous fungus</name>
    <name type="synonym">Umbelopsis isabellina</name>
    <dbReference type="NCBI Taxonomy" id="91625"/>
    <lineage>
        <taxon>Eukaryota</taxon>
        <taxon>Fungi</taxon>
        <taxon>Fungi incertae sedis</taxon>
        <taxon>Mucoromycota</taxon>
        <taxon>Mucoromycotina</taxon>
        <taxon>Umbelopsidomycetes</taxon>
        <taxon>Umbelopsidales</taxon>
        <taxon>Umbelopsidaceae</taxon>
        <taxon>Umbelopsis</taxon>
    </lineage>
</organism>
<dbReference type="Proteomes" id="UP000654370">
    <property type="component" value="Unassembled WGS sequence"/>
</dbReference>
<evidence type="ECO:0000256" key="1">
    <source>
        <dbReference type="SAM" id="MobiDB-lite"/>
    </source>
</evidence>
<feature type="compositionally biased region" description="Low complexity" evidence="1">
    <location>
        <begin position="51"/>
        <end position="65"/>
    </location>
</feature>
<dbReference type="AlphaFoldDB" id="A0A8H7UMR7"/>
<evidence type="ECO:0000313" key="3">
    <source>
        <dbReference type="Proteomes" id="UP000654370"/>
    </source>
</evidence>
<proteinExistence type="predicted"/>
<comment type="caution">
    <text evidence="2">The sequence shown here is derived from an EMBL/GenBank/DDBJ whole genome shotgun (WGS) entry which is preliminary data.</text>
</comment>
<feature type="region of interest" description="Disordered" evidence="1">
    <location>
        <begin position="28"/>
        <end position="112"/>
    </location>
</feature>
<sequence length="378" mass="41524">MSIVISSTSIKRRNGSFSGQVTNISGQEAYISRRGKTGSRRDTMGSISGRDTSTSTPDTTDTTSDQEQPCTHNHRLRRPSSFQRLSQNTASSSARMKTLRSVGVDSNGPAGLLMKRRPKAEMTSVIQHDLPYDSLGKFENQTELKAQDFDGTKSESYRSICMACTRQVACKPSLDGFEQSTQLRPSTPSSPIPTQHAPVIHSAEAHGQDWQGQFFALTTMLIRHSDQLQRLSLDLLKSDTKVKEVLLTGYDLADNYATQERKYENELLYYNNALKRQQALIDTLETLIQDVCTTPVAPGAHIPARHEENIAVPTSSCGITQVQGSFVTRIRWQISQLIGGCVGTGHVVNASCSNEEILILSGTGVLLEQVFALKNVSV</sequence>
<reference evidence="2" key="1">
    <citation type="submission" date="2020-12" db="EMBL/GenBank/DDBJ databases">
        <title>Metabolic potential, ecology and presence of endohyphal bacteria is reflected in genomic diversity of Mucoromycotina.</title>
        <authorList>
            <person name="Muszewska A."/>
            <person name="Okrasinska A."/>
            <person name="Steczkiewicz K."/>
            <person name="Drgas O."/>
            <person name="Orlowska M."/>
            <person name="Perlinska-Lenart U."/>
            <person name="Aleksandrzak-Piekarczyk T."/>
            <person name="Szatraj K."/>
            <person name="Zielenkiewicz U."/>
            <person name="Pilsyk S."/>
            <person name="Malc E."/>
            <person name="Mieczkowski P."/>
            <person name="Kruszewska J.S."/>
            <person name="Biernat P."/>
            <person name="Pawlowska J."/>
        </authorList>
    </citation>
    <scope>NUCLEOTIDE SEQUENCE</scope>
    <source>
        <strain evidence="2">WA0000067209</strain>
    </source>
</reference>
<protein>
    <submittedName>
        <fullName evidence="2">Uncharacterized protein</fullName>
    </submittedName>
</protein>
<feature type="compositionally biased region" description="Polar residues" evidence="1">
    <location>
        <begin position="80"/>
        <end position="95"/>
    </location>
</feature>
<name>A0A8H7UMR7_MORIS</name>
<dbReference type="OrthoDB" id="2426255at2759"/>
<dbReference type="EMBL" id="JAEPQZ010000002">
    <property type="protein sequence ID" value="KAG2184524.1"/>
    <property type="molecule type" value="Genomic_DNA"/>
</dbReference>
<evidence type="ECO:0000313" key="2">
    <source>
        <dbReference type="EMBL" id="KAG2184524.1"/>
    </source>
</evidence>
<accession>A0A8H7UMR7</accession>
<gene>
    <name evidence="2" type="ORF">INT43_000433</name>
</gene>